<evidence type="ECO:0000313" key="1">
    <source>
        <dbReference type="EMBL" id="KKK45823.1"/>
    </source>
</evidence>
<name>A0A0F8VN82_9ZZZZ</name>
<dbReference type="EMBL" id="LAZR01070057">
    <property type="protein sequence ID" value="KKK45823.1"/>
    <property type="molecule type" value="Genomic_DNA"/>
</dbReference>
<reference evidence="1" key="1">
    <citation type="journal article" date="2015" name="Nature">
        <title>Complex archaea that bridge the gap between prokaryotes and eukaryotes.</title>
        <authorList>
            <person name="Spang A."/>
            <person name="Saw J.H."/>
            <person name="Jorgensen S.L."/>
            <person name="Zaremba-Niedzwiedzka K."/>
            <person name="Martijn J."/>
            <person name="Lind A.E."/>
            <person name="van Eijk R."/>
            <person name="Schleper C."/>
            <person name="Guy L."/>
            <person name="Ettema T.J."/>
        </authorList>
    </citation>
    <scope>NUCLEOTIDE SEQUENCE</scope>
</reference>
<organism evidence="1">
    <name type="scientific">marine sediment metagenome</name>
    <dbReference type="NCBI Taxonomy" id="412755"/>
    <lineage>
        <taxon>unclassified sequences</taxon>
        <taxon>metagenomes</taxon>
        <taxon>ecological metagenomes</taxon>
    </lineage>
</organism>
<gene>
    <name evidence="1" type="ORF">LCGC14_3164840</name>
</gene>
<proteinExistence type="predicted"/>
<protein>
    <submittedName>
        <fullName evidence="1">Uncharacterized protein</fullName>
    </submittedName>
</protein>
<sequence>MNITLDEASHVYHVDGVQKPSVTEILNEWVLVDGWYVNIYRKNSDGTPQRIPQGVFEDAGDFGRATHKAAAFTMGNKSFNKPPAIS</sequence>
<dbReference type="AlphaFoldDB" id="A0A0F8VN82"/>
<feature type="non-terminal residue" evidence="1">
    <location>
        <position position="86"/>
    </location>
</feature>
<accession>A0A0F8VN82</accession>
<comment type="caution">
    <text evidence="1">The sequence shown here is derived from an EMBL/GenBank/DDBJ whole genome shotgun (WGS) entry which is preliminary data.</text>
</comment>